<evidence type="ECO:0000313" key="2">
    <source>
        <dbReference type="EMBL" id="MDS0223138.1"/>
    </source>
</evidence>
<keyword evidence="3" id="KW-1185">Reference proteome</keyword>
<comment type="caution">
    <text evidence="2">The sequence shown here is derived from an EMBL/GenBank/DDBJ whole genome shotgun (WGS) entry which is preliminary data.</text>
</comment>
<evidence type="ECO:0000256" key="1">
    <source>
        <dbReference type="SAM" id="Phobius"/>
    </source>
</evidence>
<dbReference type="RefSeq" id="WP_310897746.1">
    <property type="nucleotide sequence ID" value="NZ_JAMQOM010000010.1"/>
</dbReference>
<keyword evidence="1" id="KW-1133">Transmembrane helix</keyword>
<protein>
    <submittedName>
        <fullName evidence="2">CalY family protein</fullName>
    </submittedName>
</protein>
<organism evidence="2 3">
    <name type="scientific">Haloarcula terrestris</name>
    <dbReference type="NCBI Taxonomy" id="2950533"/>
    <lineage>
        <taxon>Archaea</taxon>
        <taxon>Methanobacteriati</taxon>
        <taxon>Methanobacteriota</taxon>
        <taxon>Stenosarchaea group</taxon>
        <taxon>Halobacteria</taxon>
        <taxon>Halobacteriales</taxon>
        <taxon>Haloarculaceae</taxon>
        <taxon>Haloarcula</taxon>
    </lineage>
</organism>
<dbReference type="NCBIfam" id="TIGR04088">
    <property type="entry name" value="cognate_SipW"/>
    <property type="match status" value="1"/>
</dbReference>
<dbReference type="EMBL" id="JAMQOM010000010">
    <property type="protein sequence ID" value="MDS0223138.1"/>
    <property type="molecule type" value="Genomic_DNA"/>
</dbReference>
<proteinExistence type="predicted"/>
<reference evidence="2 3" key="1">
    <citation type="submission" date="2022-06" db="EMBL/GenBank/DDBJ databases">
        <title>Haloarcula sp. a new haloarchaeum isolate from saline soil.</title>
        <authorList>
            <person name="Strakova D."/>
            <person name="Galisteo C."/>
            <person name="Sanchez-Porro C."/>
            <person name="Ventosa A."/>
        </authorList>
    </citation>
    <scope>NUCLEOTIDE SEQUENCE [LARGE SCALE GENOMIC DNA]</scope>
    <source>
        <strain evidence="2 3">S1AR25-5A</strain>
    </source>
</reference>
<keyword evidence="1" id="KW-0472">Membrane</keyword>
<dbReference type="InterPro" id="IPR023833">
    <property type="entry name" value="Signal_pept_SipW-depend-type"/>
</dbReference>
<feature type="transmembrane region" description="Helical" evidence="1">
    <location>
        <begin position="39"/>
        <end position="61"/>
    </location>
</feature>
<dbReference type="AlphaFoldDB" id="A0AAE4F236"/>
<dbReference type="Pfam" id="PF12389">
    <property type="entry name" value="Peptidase_M73"/>
    <property type="match status" value="1"/>
</dbReference>
<evidence type="ECO:0000313" key="3">
    <source>
        <dbReference type="Proteomes" id="UP001253439"/>
    </source>
</evidence>
<dbReference type="InterPro" id="IPR022121">
    <property type="entry name" value="Peptidase_M73_camelysin"/>
</dbReference>
<sequence>MVDQAYRMWGFGLGGLVEPHTSTVRYMSDKSIELTRRRVLGGIATVGAASAAAGAGTFAYFSDEETSTGNTIQAGTVDLGSPETSGSQSLGTDLAPGDNFTIQIETTYNGSIDDVDLNLNAQLTDPTVNTETGDNTTDLSAAQFASAFKIDGNDGEAYVQINPEDDGPKDDLLGSDSLAETDINTDLDVSSGDVDDDGNYDVSGVDLNDIVSDGLSGETDYATLQNGDTVRVQISGTLDTDLGNAGQADSVDVQVAFGVQQNGESSQAPSFQ</sequence>
<gene>
    <name evidence="2" type="ORF">NDI54_17475</name>
</gene>
<name>A0AAE4F236_9EURY</name>
<dbReference type="Proteomes" id="UP001253439">
    <property type="component" value="Unassembled WGS sequence"/>
</dbReference>
<keyword evidence="1" id="KW-0812">Transmembrane</keyword>
<accession>A0AAE4F236</accession>